<proteinExistence type="predicted"/>
<dbReference type="RefSeq" id="WP_148704964.1">
    <property type="nucleotide sequence ID" value="NZ_CP009507.1"/>
</dbReference>
<evidence type="ECO:0000259" key="1">
    <source>
        <dbReference type="SMART" id="SM00481"/>
    </source>
</evidence>
<dbReference type="SMART" id="SM00481">
    <property type="entry name" value="POLIIIAc"/>
    <property type="match status" value="1"/>
</dbReference>
<dbReference type="GO" id="GO:0042578">
    <property type="term" value="F:phosphoric ester hydrolase activity"/>
    <property type="evidence" value="ECO:0007669"/>
    <property type="project" value="TreeGrafter"/>
</dbReference>
<name>A0A0E3LA89_9EURY</name>
<evidence type="ECO:0000313" key="2">
    <source>
        <dbReference type="EMBL" id="AKB31601.1"/>
    </source>
</evidence>
<gene>
    <name evidence="2" type="ORF">MSSIH_0911</name>
</gene>
<dbReference type="PANTHER" id="PTHR36928:SF1">
    <property type="entry name" value="PHOSPHATASE YCDX-RELATED"/>
    <property type="match status" value="1"/>
</dbReference>
<dbReference type="GO" id="GO:0008270">
    <property type="term" value="F:zinc ion binding"/>
    <property type="evidence" value="ECO:0007669"/>
    <property type="project" value="TreeGrafter"/>
</dbReference>
<sequence>MIDLHTHTIFSDGELLPSELVRRAVIHGYEAIAITDHADYTNLEQLLDAAKKAKYLEEEWDIRVLTGVELTHVPPRKIAPMAKKAKELGAEIVVVHGETIYEPVAPGTNAASAACEYVDILAHPGLISEEDVRTAADNNVLLEITTRNGHNRTNGHVARLALEFGATLVVNTDTHAPEDLITDETALQIAMGAGLTESGAKDAFEASKKKAAEIV</sequence>
<accession>A0A0E3LA89</accession>
<dbReference type="GO" id="GO:0005829">
    <property type="term" value="C:cytosol"/>
    <property type="evidence" value="ECO:0007669"/>
    <property type="project" value="TreeGrafter"/>
</dbReference>
<dbReference type="InterPro" id="IPR016195">
    <property type="entry name" value="Pol/histidinol_Pase-like"/>
</dbReference>
<dbReference type="HOGENOM" id="CLU_106253_0_0_2"/>
<dbReference type="EMBL" id="CP009507">
    <property type="protein sequence ID" value="AKB31601.1"/>
    <property type="molecule type" value="Genomic_DNA"/>
</dbReference>
<reference evidence="2 3" key="1">
    <citation type="submission" date="2014-07" db="EMBL/GenBank/DDBJ databases">
        <title>Methanogenic archaea and the global carbon cycle.</title>
        <authorList>
            <person name="Henriksen J.R."/>
            <person name="Luke J."/>
            <person name="Reinhart S."/>
            <person name="Benedict M.N."/>
            <person name="Youngblut N.D."/>
            <person name="Metcalf M.E."/>
            <person name="Whitaker R.J."/>
            <person name="Metcalf W.W."/>
        </authorList>
    </citation>
    <scope>NUCLEOTIDE SEQUENCE [LARGE SCALE GENOMIC DNA]</scope>
    <source>
        <strain evidence="2 3">HI350</strain>
    </source>
</reference>
<evidence type="ECO:0000313" key="3">
    <source>
        <dbReference type="Proteomes" id="UP000033092"/>
    </source>
</evidence>
<dbReference type="InterPro" id="IPR004013">
    <property type="entry name" value="PHP_dom"/>
</dbReference>
<dbReference type="AlphaFoldDB" id="A0A0E3LA89"/>
<dbReference type="Proteomes" id="UP000033092">
    <property type="component" value="Chromosome"/>
</dbReference>
<protein>
    <recommendedName>
        <fullName evidence="1">Polymerase/histidinol phosphatase N-terminal domain-containing protein</fullName>
    </recommendedName>
</protein>
<dbReference type="PANTHER" id="PTHR36928">
    <property type="entry name" value="PHOSPHATASE YCDX-RELATED"/>
    <property type="match status" value="1"/>
</dbReference>
<dbReference type="Gene3D" id="3.20.20.140">
    <property type="entry name" value="Metal-dependent hydrolases"/>
    <property type="match status" value="1"/>
</dbReference>
<dbReference type="KEGG" id="msz:MSSIH_0911"/>
<dbReference type="InterPro" id="IPR003141">
    <property type="entry name" value="Pol/His_phosphatase_N"/>
</dbReference>
<organism evidence="2 3">
    <name type="scientific">Methanosarcina siciliae HI350</name>
    <dbReference type="NCBI Taxonomy" id="1434119"/>
    <lineage>
        <taxon>Archaea</taxon>
        <taxon>Methanobacteriati</taxon>
        <taxon>Methanobacteriota</taxon>
        <taxon>Stenosarchaea group</taxon>
        <taxon>Methanomicrobia</taxon>
        <taxon>Methanosarcinales</taxon>
        <taxon>Methanosarcinaceae</taxon>
        <taxon>Methanosarcina</taxon>
    </lineage>
</organism>
<dbReference type="FunFam" id="3.20.20.140:FF:000153">
    <property type="entry name" value="Uncharacterized protein MJ1295"/>
    <property type="match status" value="1"/>
</dbReference>
<dbReference type="NCBIfam" id="NF004981">
    <property type="entry name" value="PRK06361.1"/>
    <property type="match status" value="1"/>
</dbReference>
<dbReference type="SUPFAM" id="SSF89550">
    <property type="entry name" value="PHP domain-like"/>
    <property type="match status" value="1"/>
</dbReference>
<feature type="domain" description="Polymerase/histidinol phosphatase N-terminal" evidence="1">
    <location>
        <begin position="2"/>
        <end position="74"/>
    </location>
</feature>
<dbReference type="CDD" id="cd07432">
    <property type="entry name" value="PHP_HisPPase"/>
    <property type="match status" value="1"/>
</dbReference>
<dbReference type="GeneID" id="41604892"/>
<dbReference type="InterPro" id="IPR050243">
    <property type="entry name" value="PHP_phosphatase"/>
</dbReference>
<dbReference type="Pfam" id="PF02811">
    <property type="entry name" value="PHP"/>
    <property type="match status" value="1"/>
</dbReference>
<dbReference type="PATRIC" id="fig|1434119.4.peg.1141"/>